<evidence type="ECO:0000313" key="1">
    <source>
        <dbReference type="EMBL" id="ADM27195.1"/>
    </source>
</evidence>
<reference evidence="1 2" key="1">
    <citation type="journal article" date="2010" name="Stand. Genomic Sci.">
        <title>Complete genome sequence of Ignisphaera aggregans type strain (AQ1.S1).</title>
        <authorList>
            <person name="Goker M."/>
            <person name="Held B."/>
            <person name="Lapidus A."/>
            <person name="Nolan M."/>
            <person name="Spring S."/>
            <person name="Yasawong M."/>
            <person name="Lucas S."/>
            <person name="Glavina Del Rio T."/>
            <person name="Tice H."/>
            <person name="Cheng J.F."/>
            <person name="Goodwin L."/>
            <person name="Tapia R."/>
            <person name="Pitluck S."/>
            <person name="Liolios K."/>
            <person name="Ivanova N."/>
            <person name="Mavromatis K."/>
            <person name="Mikhailova N."/>
            <person name="Pati A."/>
            <person name="Chen A."/>
            <person name="Palaniappan K."/>
            <person name="Brambilla E."/>
            <person name="Land M."/>
            <person name="Hauser L."/>
            <person name="Chang Y.J."/>
            <person name="Jeffries C.D."/>
            <person name="Brettin T."/>
            <person name="Detter J.C."/>
            <person name="Han C."/>
            <person name="Rohde M."/>
            <person name="Sikorski J."/>
            <person name="Woyke T."/>
            <person name="Bristow J."/>
            <person name="Eisen J.A."/>
            <person name="Markowitz V."/>
            <person name="Hugenholtz P."/>
            <person name="Kyrpides N.C."/>
            <person name="Klenk H.P."/>
        </authorList>
    </citation>
    <scope>NUCLEOTIDE SEQUENCE [LARGE SCALE GENOMIC DNA]</scope>
    <source>
        <strain evidence="2">DSM 17230 / JCM 13409 / AQ1.S1</strain>
    </source>
</reference>
<sequence>MGVILKKNCCGRIHSWGIRVTNGAKHGVININLSYYKDEKTSTINIYPIPVPRKAYILIEPEENATLEIHYFVENQYRLLEESELKGNKLNIIPINIERSVVKPILKNCKNISIAKAKIIF</sequence>
<dbReference type="KEGG" id="iag:Igag_0350"/>
<proteinExistence type="predicted"/>
<evidence type="ECO:0000313" key="2">
    <source>
        <dbReference type="Proteomes" id="UP000001304"/>
    </source>
</evidence>
<gene>
    <name evidence="1" type="ordered locus">Igag_0350</name>
</gene>
<protein>
    <submittedName>
        <fullName evidence="1">Uncharacterized protein</fullName>
    </submittedName>
</protein>
<dbReference type="HOGENOM" id="CLU_2032844_0_0_2"/>
<dbReference type="AlphaFoldDB" id="E0SR46"/>
<keyword evidence="2" id="KW-1185">Reference proteome</keyword>
<dbReference type="Proteomes" id="UP000001304">
    <property type="component" value="Chromosome"/>
</dbReference>
<accession>E0SR46</accession>
<dbReference type="BioCyc" id="IAGG583356:GHAH-359-MONOMER"/>
<dbReference type="EMBL" id="CP002098">
    <property type="protein sequence ID" value="ADM27195.1"/>
    <property type="molecule type" value="Genomic_DNA"/>
</dbReference>
<organism evidence="1 2">
    <name type="scientific">Ignisphaera aggregans (strain DSM 17230 / JCM 13409 / AQ1.S1)</name>
    <dbReference type="NCBI Taxonomy" id="583356"/>
    <lineage>
        <taxon>Archaea</taxon>
        <taxon>Thermoproteota</taxon>
        <taxon>Thermoprotei</taxon>
        <taxon>Desulfurococcales</taxon>
        <taxon>Desulfurococcaceae</taxon>
        <taxon>Ignisphaera</taxon>
    </lineage>
</organism>
<name>E0SR46_IGNAA</name>